<name>A0ABR5CKQ8_9HYPH</name>
<dbReference type="InterPro" id="IPR027417">
    <property type="entry name" value="P-loop_NTPase"/>
</dbReference>
<feature type="transmembrane region" description="Helical" evidence="1">
    <location>
        <begin position="143"/>
        <end position="165"/>
    </location>
</feature>
<keyword evidence="1" id="KW-0472">Membrane</keyword>
<keyword evidence="4" id="KW-1185">Reference proteome</keyword>
<sequence length="1159" mass="132215">MVATSNRNVSNIALTGPYGSGKSSIIKTFRRKYGRPVLQISLAAFLPEADSSVTTNETHAGAPRKGNVSKQEIERSILQQMLYGADANSLPLSRFKRIQTPKWWSKFTSLFIMAGLFSCWHIFRKSDDVLSGAFFKPLDVTNWLNIATTAAGFVFIWLAFHQIYIKSLGLSLKSISLKDIEITPENAKEESILNRHLDEIIYFFQATKYDLVIIEDLDRFNNPEIFVTLREINSLVNANAGVKRPIRFLYALRDNMFVNTDRTKFFEFIVPVIPIINSSNSIDKVIEQGQRLSLDERLDRQFLREVSRYLSDLRLIHNIFNEYTVYVANLETDGENILDANKLLAILIYKNVLPSDFEDLHREKGKLAEILSRHDAYVIDAEAQYKAQISRLEYQISDAEKLVPGDLEELRKIYAMALIAKLPQGFMSIVGSSGEIIPFSDLTGHQAFEAIIEQDQVTALQVYYNNRQNFSIKGFQKTVSEVATYQDRKALIEHRSAENKHATAKATQELRSKISFLRTAKFNELIRTNAGNIEELFDAFGENSDLIRFLVIEGFLDDTYYQYTSLFHRGRLSPSDNKFLIQIRSFKNPEPDFQIDNPTEVIAAMREDDFRQKFVLNKTLVDCMFGNRDHYRGQITKLIDFISANYAECSTFFSAYYQTGKCNAELLIALAHRWPGFVAAAIAAPDNIIHVARMIAHLPEMVLETLPSKAAGLSDFLAANLERILALQIDFEPSRLAIFQFEMVDLKSIGPYPAAARLLSDHGLYKITVENLDFIFRDVLGSSAAGDLKNKHYSTVLRTAYAPLVDKVHNDFECYLKDVLLQASNIEEDVSAIVDVINNDEIETENLEQFLEQQRAKLPNLEQVPARLRSSVFRSHKIEASWENCLRYLSSDEFDAQTLTAFLQNPEVLSTLSQVTIGELKEALPLRQFLFNNSDFDVDSYHSYLRALPRKFNQFPEGVGVDKLRILVEENAIIFSETAFSFLAGNDELRVLFVVENFDDYLAREDKFSVDDDFREKLLTSNISDERKLKVIDKMDLTALVSSPHRASIVGRIFHRSNADVSHLSPDAAYALVVNAEPVAVQIALFNRCQKLMSDEQIKAAIQQLPKPFPEIEPGWRQPTIPNTPEYQEFVRWLQSRSVISSSKLTFFGDEIRIFNFRK</sequence>
<comment type="caution">
    <text evidence="3">The sequence shown here is derived from an EMBL/GenBank/DDBJ whole genome shotgun (WGS) entry which is preliminary data.</text>
</comment>
<keyword evidence="1" id="KW-0812">Transmembrane</keyword>
<dbReference type="InterPro" id="IPR048428">
    <property type="entry name" value="YobI-NTPase"/>
</dbReference>
<accession>A0ABR5CKQ8</accession>
<reference evidence="3 4" key="1">
    <citation type="submission" date="2015-03" db="EMBL/GenBank/DDBJ databases">
        <title>Draft Genome Sequences of Agrobacterium nepotum Strain 39/7T (= CFBP 7436T = LMG 26435T) and Agrobacterium sp. Strain KFB 330 (= CFBP 8308 = LMG 28674).</title>
        <authorList>
            <person name="Kuzmanovic N."/>
            <person name="Pulawska J."/>
            <person name="Obradovic A."/>
        </authorList>
    </citation>
    <scope>NUCLEOTIDE SEQUENCE [LARGE SCALE GENOMIC DNA]</scope>
    <source>
        <strain evidence="3 4">39/7</strain>
    </source>
</reference>
<dbReference type="EMBL" id="JWJH01000043">
    <property type="protein sequence ID" value="KJF65305.1"/>
    <property type="molecule type" value="Genomic_DNA"/>
</dbReference>
<gene>
    <name evidence="3" type="ORF">RS75_23925</name>
</gene>
<evidence type="ECO:0000313" key="3">
    <source>
        <dbReference type="EMBL" id="KJF65305.1"/>
    </source>
</evidence>
<evidence type="ECO:0000259" key="2">
    <source>
        <dbReference type="Pfam" id="PF20693"/>
    </source>
</evidence>
<evidence type="ECO:0000256" key="1">
    <source>
        <dbReference type="SAM" id="Phobius"/>
    </source>
</evidence>
<feature type="domain" description="YobI-like P-loop NTPase" evidence="2">
    <location>
        <begin position="3"/>
        <end position="367"/>
    </location>
</feature>
<dbReference type="SUPFAM" id="SSF52540">
    <property type="entry name" value="P-loop containing nucleoside triphosphate hydrolases"/>
    <property type="match status" value="1"/>
</dbReference>
<dbReference type="GO" id="GO:0003677">
    <property type="term" value="F:DNA binding"/>
    <property type="evidence" value="ECO:0007669"/>
    <property type="project" value="UniProtKB-KW"/>
</dbReference>
<evidence type="ECO:0000313" key="4">
    <source>
        <dbReference type="Proteomes" id="UP000052068"/>
    </source>
</evidence>
<keyword evidence="1" id="KW-1133">Transmembrane helix</keyword>
<dbReference type="Proteomes" id="UP000052068">
    <property type="component" value="Unassembled WGS sequence"/>
</dbReference>
<dbReference type="Pfam" id="PF20693">
    <property type="entry name" value="YobI-ATPase"/>
    <property type="match status" value="1"/>
</dbReference>
<keyword evidence="3" id="KW-0238">DNA-binding</keyword>
<proteinExistence type="predicted"/>
<organism evidence="3 4">
    <name type="scientific">Rhizobium nepotum 39/7</name>
    <dbReference type="NCBI Taxonomy" id="1368418"/>
    <lineage>
        <taxon>Bacteria</taxon>
        <taxon>Pseudomonadati</taxon>
        <taxon>Pseudomonadota</taxon>
        <taxon>Alphaproteobacteria</taxon>
        <taxon>Hyphomicrobiales</taxon>
        <taxon>Rhizobiaceae</taxon>
        <taxon>Rhizobium/Agrobacterium group</taxon>
        <taxon>Rhizobium</taxon>
    </lineage>
</organism>
<protein>
    <submittedName>
        <fullName evidence="3">DNA-binding protein</fullName>
    </submittedName>
</protein>